<dbReference type="Proteomes" id="UP001066276">
    <property type="component" value="Chromosome 11"/>
</dbReference>
<protein>
    <submittedName>
        <fullName evidence="1">Uncharacterized protein</fullName>
    </submittedName>
</protein>
<dbReference type="EMBL" id="JANPWB010000015">
    <property type="protein sequence ID" value="KAJ1092056.1"/>
    <property type="molecule type" value="Genomic_DNA"/>
</dbReference>
<accession>A0AAV7LKA3</accession>
<dbReference type="AlphaFoldDB" id="A0AAV7LKA3"/>
<sequence length="85" mass="9293">MVVADSAEEKLTEELLEIGYSELDPETMRIQWIGMDMPAGHPPRDAMMETGGGEEALTQHTPVILVAIEGSKAALENQIATLAWR</sequence>
<evidence type="ECO:0000313" key="1">
    <source>
        <dbReference type="EMBL" id="KAJ1092056.1"/>
    </source>
</evidence>
<keyword evidence="2" id="KW-1185">Reference proteome</keyword>
<gene>
    <name evidence="1" type="ORF">NDU88_005170</name>
</gene>
<organism evidence="1 2">
    <name type="scientific">Pleurodeles waltl</name>
    <name type="common">Iberian ribbed newt</name>
    <dbReference type="NCBI Taxonomy" id="8319"/>
    <lineage>
        <taxon>Eukaryota</taxon>
        <taxon>Metazoa</taxon>
        <taxon>Chordata</taxon>
        <taxon>Craniata</taxon>
        <taxon>Vertebrata</taxon>
        <taxon>Euteleostomi</taxon>
        <taxon>Amphibia</taxon>
        <taxon>Batrachia</taxon>
        <taxon>Caudata</taxon>
        <taxon>Salamandroidea</taxon>
        <taxon>Salamandridae</taxon>
        <taxon>Pleurodelinae</taxon>
        <taxon>Pleurodeles</taxon>
    </lineage>
</organism>
<name>A0AAV7LKA3_PLEWA</name>
<reference evidence="1" key="1">
    <citation type="journal article" date="2022" name="bioRxiv">
        <title>Sequencing and chromosome-scale assembly of the giantPleurodeles waltlgenome.</title>
        <authorList>
            <person name="Brown T."/>
            <person name="Elewa A."/>
            <person name="Iarovenko S."/>
            <person name="Subramanian E."/>
            <person name="Araus A.J."/>
            <person name="Petzold A."/>
            <person name="Susuki M."/>
            <person name="Suzuki K.-i.T."/>
            <person name="Hayashi T."/>
            <person name="Toyoda A."/>
            <person name="Oliveira C."/>
            <person name="Osipova E."/>
            <person name="Leigh N.D."/>
            <person name="Simon A."/>
            <person name="Yun M.H."/>
        </authorList>
    </citation>
    <scope>NUCLEOTIDE SEQUENCE</scope>
    <source>
        <strain evidence="1">20211129_DDA</strain>
        <tissue evidence="1">Liver</tissue>
    </source>
</reference>
<comment type="caution">
    <text evidence="1">The sequence shown here is derived from an EMBL/GenBank/DDBJ whole genome shotgun (WGS) entry which is preliminary data.</text>
</comment>
<proteinExistence type="predicted"/>
<evidence type="ECO:0000313" key="2">
    <source>
        <dbReference type="Proteomes" id="UP001066276"/>
    </source>
</evidence>